<evidence type="ECO:0000313" key="2">
    <source>
        <dbReference type="Proteomes" id="UP000823399"/>
    </source>
</evidence>
<dbReference type="GO" id="GO:0003676">
    <property type="term" value="F:nucleic acid binding"/>
    <property type="evidence" value="ECO:0007669"/>
    <property type="project" value="InterPro"/>
</dbReference>
<dbReference type="OrthoDB" id="2266637at2759"/>
<name>A0A9P7JMG5_9AGAM</name>
<accession>A0A9P7JMG5</accession>
<evidence type="ECO:0000313" key="1">
    <source>
        <dbReference type="EMBL" id="KAG2088473.1"/>
    </source>
</evidence>
<dbReference type="AlphaFoldDB" id="A0A9P7JMG5"/>
<dbReference type="EMBL" id="JABBWM010000121">
    <property type="protein sequence ID" value="KAG2088473.1"/>
    <property type="molecule type" value="Genomic_DNA"/>
</dbReference>
<reference evidence="1" key="1">
    <citation type="journal article" date="2020" name="New Phytol.">
        <title>Comparative genomics reveals dynamic genome evolution in host specialist ectomycorrhizal fungi.</title>
        <authorList>
            <person name="Lofgren L.A."/>
            <person name="Nguyen N.H."/>
            <person name="Vilgalys R."/>
            <person name="Ruytinx J."/>
            <person name="Liao H.L."/>
            <person name="Branco S."/>
            <person name="Kuo A."/>
            <person name="LaButti K."/>
            <person name="Lipzen A."/>
            <person name="Andreopoulos W."/>
            <person name="Pangilinan J."/>
            <person name="Riley R."/>
            <person name="Hundley H."/>
            <person name="Na H."/>
            <person name="Barry K."/>
            <person name="Grigoriev I.V."/>
            <person name="Stajich J.E."/>
            <person name="Kennedy P.G."/>
        </authorList>
    </citation>
    <scope>NUCLEOTIDE SEQUENCE</scope>
    <source>
        <strain evidence="1">FC423</strain>
    </source>
</reference>
<sequence length="72" mass="8480">MRFEFLLPYSLDYNPIELAFSAMKHHLRRDKLRLQMATEGRDDADVFAVLNDAIFTVTLNDVAGWFHKCQYL</sequence>
<dbReference type="GeneID" id="64694277"/>
<dbReference type="Gene3D" id="3.30.420.10">
    <property type="entry name" value="Ribonuclease H-like superfamily/Ribonuclease H"/>
    <property type="match status" value="1"/>
</dbReference>
<protein>
    <recommendedName>
        <fullName evidence="3">Tc1-like transposase DDE domain-containing protein</fullName>
    </recommendedName>
</protein>
<gene>
    <name evidence="1" type="ORF">F5147DRAFT_587663</name>
</gene>
<dbReference type="InterPro" id="IPR036397">
    <property type="entry name" value="RNaseH_sf"/>
</dbReference>
<evidence type="ECO:0008006" key="3">
    <source>
        <dbReference type="Google" id="ProtNLM"/>
    </source>
</evidence>
<dbReference type="Proteomes" id="UP000823399">
    <property type="component" value="Unassembled WGS sequence"/>
</dbReference>
<organism evidence="1 2">
    <name type="scientific">Suillus discolor</name>
    <dbReference type="NCBI Taxonomy" id="1912936"/>
    <lineage>
        <taxon>Eukaryota</taxon>
        <taxon>Fungi</taxon>
        <taxon>Dikarya</taxon>
        <taxon>Basidiomycota</taxon>
        <taxon>Agaricomycotina</taxon>
        <taxon>Agaricomycetes</taxon>
        <taxon>Agaricomycetidae</taxon>
        <taxon>Boletales</taxon>
        <taxon>Suillineae</taxon>
        <taxon>Suillaceae</taxon>
        <taxon>Suillus</taxon>
    </lineage>
</organism>
<keyword evidence="2" id="KW-1185">Reference proteome</keyword>
<comment type="caution">
    <text evidence="1">The sequence shown here is derived from an EMBL/GenBank/DDBJ whole genome shotgun (WGS) entry which is preliminary data.</text>
</comment>
<proteinExistence type="predicted"/>
<dbReference type="RefSeq" id="XP_041285538.1">
    <property type="nucleotide sequence ID" value="XM_041432018.1"/>
</dbReference>